<dbReference type="Gene3D" id="3.40.50.20">
    <property type="match status" value="1"/>
</dbReference>
<dbReference type="CDD" id="cd06850">
    <property type="entry name" value="biotinyl_domain"/>
    <property type="match status" value="1"/>
</dbReference>
<dbReference type="GO" id="GO:0005524">
    <property type="term" value="F:ATP binding"/>
    <property type="evidence" value="ECO:0007669"/>
    <property type="project" value="UniProtKB-UniRule"/>
</dbReference>
<keyword evidence="7" id="KW-0092">Biotin</keyword>
<dbReference type="PROSITE" id="PS50980">
    <property type="entry name" value="COA_CT_NTER"/>
    <property type="match status" value="1"/>
</dbReference>
<dbReference type="PANTHER" id="PTHR48095:SF5">
    <property type="entry name" value="BLL7292 PROTEIN"/>
    <property type="match status" value="1"/>
</dbReference>
<dbReference type="InterPro" id="IPR005481">
    <property type="entry name" value="BC-like_N"/>
</dbReference>
<dbReference type="Pfam" id="PF00364">
    <property type="entry name" value="Biotin_lipoyl"/>
    <property type="match status" value="1"/>
</dbReference>
<dbReference type="InterPro" id="IPR011054">
    <property type="entry name" value="Rudment_hybrid_motif"/>
</dbReference>
<dbReference type="PROSITE" id="PS50975">
    <property type="entry name" value="ATP_GRASP"/>
    <property type="match status" value="1"/>
</dbReference>
<dbReference type="InterPro" id="IPR011053">
    <property type="entry name" value="Single_hybrid_motif"/>
</dbReference>
<feature type="region of interest" description="Disordered" evidence="10">
    <location>
        <begin position="470"/>
        <end position="489"/>
    </location>
</feature>
<name>A0A9Q3W9H7_9GAMM</name>
<dbReference type="PROSITE" id="PS50979">
    <property type="entry name" value="BC"/>
    <property type="match status" value="1"/>
</dbReference>
<accession>A0A9Q3W9H7</accession>
<dbReference type="SMART" id="SM00878">
    <property type="entry name" value="Biotin_carb_C"/>
    <property type="match status" value="1"/>
</dbReference>
<dbReference type="InterPro" id="IPR005482">
    <property type="entry name" value="Biotin_COase_C"/>
</dbReference>
<dbReference type="InterPro" id="IPR051602">
    <property type="entry name" value="ACC_Biotin_Carboxylase"/>
</dbReference>
<dbReference type="Pfam" id="PF00289">
    <property type="entry name" value="Biotin_carb_N"/>
    <property type="match status" value="1"/>
</dbReference>
<evidence type="ECO:0000259" key="14">
    <source>
        <dbReference type="PROSITE" id="PS50980"/>
    </source>
</evidence>
<dbReference type="Gene3D" id="2.40.50.100">
    <property type="match status" value="1"/>
</dbReference>
<dbReference type="Gene3D" id="3.30.470.20">
    <property type="entry name" value="ATP-grasp fold, B domain"/>
    <property type="match status" value="1"/>
</dbReference>
<dbReference type="PROSITE" id="PS00867">
    <property type="entry name" value="CPSASE_2"/>
    <property type="match status" value="1"/>
</dbReference>
<dbReference type="InterPro" id="IPR013815">
    <property type="entry name" value="ATP_grasp_subdomain_1"/>
</dbReference>
<dbReference type="EC" id="6.4.1.2" evidence="3"/>
<organism evidence="16 17">
    <name type="scientific">Alloalcanivorax xenomutans</name>
    <dbReference type="NCBI Taxonomy" id="1094342"/>
    <lineage>
        <taxon>Bacteria</taxon>
        <taxon>Pseudomonadati</taxon>
        <taxon>Pseudomonadota</taxon>
        <taxon>Gammaproteobacteria</taxon>
        <taxon>Oceanospirillales</taxon>
        <taxon>Alcanivoracaceae</taxon>
        <taxon>Alloalcanivorax</taxon>
    </lineage>
</organism>
<evidence type="ECO:0000256" key="9">
    <source>
        <dbReference type="PROSITE-ProRule" id="PRU00409"/>
    </source>
</evidence>
<dbReference type="PROSITE" id="PS00188">
    <property type="entry name" value="BIOTIN"/>
    <property type="match status" value="1"/>
</dbReference>
<dbReference type="InterPro" id="IPR011763">
    <property type="entry name" value="COA_CT_C"/>
</dbReference>
<comment type="pathway">
    <text evidence="2">Lipid metabolism; malonyl-CoA biosynthesis; malonyl-CoA from acetyl-CoA: step 1/1.</text>
</comment>
<dbReference type="PROSITE" id="PS50989">
    <property type="entry name" value="COA_CT_CTER"/>
    <property type="match status" value="1"/>
</dbReference>
<dbReference type="InterPro" id="IPR029045">
    <property type="entry name" value="ClpP/crotonase-like_dom_sf"/>
</dbReference>
<evidence type="ECO:0000259" key="11">
    <source>
        <dbReference type="PROSITE" id="PS50968"/>
    </source>
</evidence>
<sequence>MTISRLLIANRGEVAVRIARAAADLNIATVAVYPEDDAASLHTRLADQAVVLEGRGVAAYLDGEQLLRVAREHGCDAVHPGYGFLSESPTFAALCEQAGIIFVGPSSETLSLLGDKARARELAQECEVPVVPGTNGVTSLEQARAFRAQLGEQSTVIVKAIAGGGGRGMRIVGPNDDLDEAYRRCQAEAASSFGNDAVYVERFVARARHIEVQIVGDGGAEPVHLWERECSVQRRNQKLLEIAPSPTLSEGMRQQLLDAAQRIAAKVGYRGLGTFEFLVDADESHFAFIEANPRLQVEHTVTEEVTGVDLVQTQLRLFGGCSLAEMGLVSGREPAPVGYAIQLRINMETMSANGDTQPSGGTLATFEAPGGPGVRVDTFGYRGYRTSPHYDSLLAKLIVHSRGADYADAVGRAYRALCQFRIEGVETNIGFLQNLLQRDEVVSNTLHTRFVDQHMAELVGDGEHRRLHFSSGAEEQAATAQRVQGPAGTEPVITPMQGVLVEYMVAEGDTVREGQPVAFVEAMKMQHQVVASMSGIVRLCALDVGDAVGKDEPLLFVEPAEVGGEQGIEEEDIDLDYIRPDLARLKQRLALLEDENRPDAVAKRRRTGQRTARENVAAICDADSFIEYGGLTIAAQKARRSVEDLIKNTPADGMVTGIGSVNGDLFDDSKSRCVVLAYDYTVLAGTQGTMNHKKTDRILEVAEKHRLPVIFFAEGGGGRPGDTDNATKVAGLDGPSFLQYARLSGLVPRIAVVSGRCFAGNAVFAGCSDLMIATENACIGMAGPAMIEGGGLGSFRPEEVGPVSVQRHNGVIDCVVKDEEEGAALAKKLMGYFQGPVDNWDCEDQRWLRRAIPENRLHAYDVRSLIRTLVDSDSYLELRPDFAPGMITAFIRIEGRPLGLIANDPKVLGGAIDAPGADKASRFMQLCDAFSIPMLSLCDTPGFMVGPEEEKTATVRHTCRMFVTAASLSVPLFSIVLRKGYGLGAQGMTGGSFHAPFYCASWPTGEFGGMGLEGAVNLAYRKELDAQETPEERQALYEKLVAQLYEKGQALSMAAALEIDAVIDPVDTRAWVMRGLRAQPPEGMAPIAGKRRPMIDTW</sequence>
<evidence type="ECO:0000259" key="13">
    <source>
        <dbReference type="PROSITE" id="PS50979"/>
    </source>
</evidence>
<gene>
    <name evidence="16" type="ORF">LZG35_21195</name>
</gene>
<keyword evidence="6 9" id="KW-0067">ATP-binding</keyword>
<evidence type="ECO:0000256" key="1">
    <source>
        <dbReference type="ARBA" id="ARBA00001953"/>
    </source>
</evidence>
<evidence type="ECO:0000313" key="16">
    <source>
        <dbReference type="EMBL" id="MCE7511159.1"/>
    </source>
</evidence>
<dbReference type="InterPro" id="IPR034733">
    <property type="entry name" value="AcCoA_carboxyl_beta"/>
</dbReference>
<feature type="domain" description="CoA carboxyltransferase N-terminal" evidence="14">
    <location>
        <begin position="578"/>
        <end position="847"/>
    </location>
</feature>
<evidence type="ECO:0000256" key="10">
    <source>
        <dbReference type="SAM" id="MobiDB-lite"/>
    </source>
</evidence>
<dbReference type="SUPFAM" id="SSF52440">
    <property type="entry name" value="PreATP-grasp domain"/>
    <property type="match status" value="1"/>
</dbReference>
<feature type="domain" description="Lipoyl-binding" evidence="11">
    <location>
        <begin position="480"/>
        <end position="558"/>
    </location>
</feature>
<keyword evidence="8" id="KW-0511">Multifunctional enzyme</keyword>
<dbReference type="SUPFAM" id="SSF51246">
    <property type="entry name" value="Rudiment single hybrid motif"/>
    <property type="match status" value="1"/>
</dbReference>
<dbReference type="AlphaFoldDB" id="A0A9Q3W9H7"/>
<dbReference type="Pfam" id="PF01039">
    <property type="entry name" value="Carboxyl_trans"/>
    <property type="match status" value="1"/>
</dbReference>
<protein>
    <recommendedName>
        <fullName evidence="3">acetyl-CoA carboxylase</fullName>
        <ecNumber evidence="3">6.4.1.2</ecNumber>
    </recommendedName>
</protein>
<proteinExistence type="predicted"/>
<comment type="cofactor">
    <cofactor evidence="1">
        <name>biotin</name>
        <dbReference type="ChEBI" id="CHEBI:57586"/>
    </cofactor>
</comment>
<dbReference type="SUPFAM" id="SSF51230">
    <property type="entry name" value="Single hybrid motif"/>
    <property type="match status" value="1"/>
</dbReference>
<dbReference type="RefSeq" id="WP_233917992.1">
    <property type="nucleotide sequence ID" value="NZ_JAJVKS010000014.1"/>
</dbReference>
<dbReference type="Pfam" id="PF02786">
    <property type="entry name" value="CPSase_L_D2"/>
    <property type="match status" value="1"/>
</dbReference>
<dbReference type="InterPro" id="IPR005479">
    <property type="entry name" value="CPAse_ATP-bd"/>
</dbReference>
<dbReference type="Proteomes" id="UP001107961">
    <property type="component" value="Unassembled WGS sequence"/>
</dbReference>
<evidence type="ECO:0000256" key="8">
    <source>
        <dbReference type="ARBA" id="ARBA00023268"/>
    </source>
</evidence>
<dbReference type="SUPFAM" id="SSF52096">
    <property type="entry name" value="ClpP/crotonase"/>
    <property type="match status" value="2"/>
</dbReference>
<dbReference type="InterPro" id="IPR011764">
    <property type="entry name" value="Biotin_carboxylation_dom"/>
</dbReference>
<feature type="domain" description="CoA carboxyltransferase C-terminal" evidence="15">
    <location>
        <begin position="839"/>
        <end position="1078"/>
    </location>
</feature>
<feature type="domain" description="Biotin carboxylation" evidence="13">
    <location>
        <begin position="2"/>
        <end position="456"/>
    </location>
</feature>
<evidence type="ECO:0000256" key="4">
    <source>
        <dbReference type="ARBA" id="ARBA00022598"/>
    </source>
</evidence>
<dbReference type="InterPro" id="IPR001882">
    <property type="entry name" value="Biotin_BS"/>
</dbReference>
<keyword evidence="17" id="KW-1185">Reference proteome</keyword>
<dbReference type="InterPro" id="IPR011761">
    <property type="entry name" value="ATP-grasp"/>
</dbReference>
<dbReference type="Pfam" id="PF02785">
    <property type="entry name" value="Biotin_carb_C"/>
    <property type="match status" value="1"/>
</dbReference>
<evidence type="ECO:0000256" key="2">
    <source>
        <dbReference type="ARBA" id="ARBA00004956"/>
    </source>
</evidence>
<dbReference type="Gene3D" id="3.30.1490.20">
    <property type="entry name" value="ATP-grasp fold, A domain"/>
    <property type="match status" value="1"/>
</dbReference>
<dbReference type="InterPro" id="IPR016185">
    <property type="entry name" value="PreATP-grasp_dom_sf"/>
</dbReference>
<evidence type="ECO:0000313" key="17">
    <source>
        <dbReference type="Proteomes" id="UP001107961"/>
    </source>
</evidence>
<evidence type="ECO:0000256" key="6">
    <source>
        <dbReference type="ARBA" id="ARBA00022840"/>
    </source>
</evidence>
<dbReference type="EMBL" id="JAJVKT010000042">
    <property type="protein sequence ID" value="MCE7511159.1"/>
    <property type="molecule type" value="Genomic_DNA"/>
</dbReference>
<dbReference type="GO" id="GO:0046872">
    <property type="term" value="F:metal ion binding"/>
    <property type="evidence" value="ECO:0007669"/>
    <property type="project" value="InterPro"/>
</dbReference>
<dbReference type="Gene3D" id="3.90.226.10">
    <property type="entry name" value="2-enoyl-CoA Hydratase, Chain A, domain 1"/>
    <property type="match status" value="2"/>
</dbReference>
<dbReference type="PANTHER" id="PTHR48095">
    <property type="entry name" value="PYRUVATE CARBOXYLASE SUBUNIT A"/>
    <property type="match status" value="1"/>
</dbReference>
<evidence type="ECO:0000259" key="12">
    <source>
        <dbReference type="PROSITE" id="PS50975"/>
    </source>
</evidence>
<evidence type="ECO:0000256" key="5">
    <source>
        <dbReference type="ARBA" id="ARBA00022741"/>
    </source>
</evidence>
<reference evidence="16" key="1">
    <citation type="submission" date="2022-01" db="EMBL/GenBank/DDBJ databases">
        <authorList>
            <person name="Karlyshev A.V."/>
            <person name="Jaspars M."/>
        </authorList>
    </citation>
    <scope>NUCLEOTIDE SEQUENCE</scope>
    <source>
        <strain evidence="16">AGSA3-2</strain>
    </source>
</reference>
<evidence type="ECO:0000256" key="3">
    <source>
        <dbReference type="ARBA" id="ARBA00013058"/>
    </source>
</evidence>
<dbReference type="SUPFAM" id="SSF56059">
    <property type="entry name" value="Glutathione synthetase ATP-binding domain-like"/>
    <property type="match status" value="1"/>
</dbReference>
<dbReference type="GO" id="GO:0003989">
    <property type="term" value="F:acetyl-CoA carboxylase activity"/>
    <property type="evidence" value="ECO:0007669"/>
    <property type="project" value="UniProtKB-EC"/>
</dbReference>
<dbReference type="InterPro" id="IPR000089">
    <property type="entry name" value="Biotin_lipoyl"/>
</dbReference>
<comment type="caution">
    <text evidence="16">The sequence shown here is derived from an EMBL/GenBank/DDBJ whole genome shotgun (WGS) entry which is preliminary data.</text>
</comment>
<dbReference type="PROSITE" id="PS50968">
    <property type="entry name" value="BIOTINYL_LIPOYL"/>
    <property type="match status" value="1"/>
</dbReference>
<feature type="domain" description="ATP-grasp" evidence="12">
    <location>
        <begin position="120"/>
        <end position="319"/>
    </location>
</feature>
<dbReference type="InterPro" id="IPR011762">
    <property type="entry name" value="COA_CT_N"/>
</dbReference>
<evidence type="ECO:0000259" key="15">
    <source>
        <dbReference type="PROSITE" id="PS50989"/>
    </source>
</evidence>
<evidence type="ECO:0000256" key="7">
    <source>
        <dbReference type="ARBA" id="ARBA00023267"/>
    </source>
</evidence>
<keyword evidence="4" id="KW-0436">Ligase</keyword>
<keyword evidence="5 9" id="KW-0547">Nucleotide-binding</keyword>